<sequence length="219" mass="24528">MITIEHLQGFLSMHAGFRAEFGRLAEAARAPRDEAHAALIEDQVGLVLDILHAHHTHEDVHVWPFLLQAAPEAAEDLEALESEHAVLDPLIARASDRSLPLPERAADLAALHAHLNAHLDHEERTAVPLILAHWTPEMMEQDRRQAMQEIGLRRTPVVFGWIFSCLTATEREAALAQHPAVVRVLHRMFWWPAHQRRMVALYGTAEPALPLPPNLAGAR</sequence>
<evidence type="ECO:0000313" key="2">
    <source>
        <dbReference type="EMBL" id="MDR7362491.1"/>
    </source>
</evidence>
<organism evidence="2 3">
    <name type="scientific">Nocardioides marmoribigeumensis</name>
    <dbReference type="NCBI Taxonomy" id="433649"/>
    <lineage>
        <taxon>Bacteria</taxon>
        <taxon>Bacillati</taxon>
        <taxon>Actinomycetota</taxon>
        <taxon>Actinomycetes</taxon>
        <taxon>Propionibacteriales</taxon>
        <taxon>Nocardioidaceae</taxon>
        <taxon>Nocardioides</taxon>
    </lineage>
</organism>
<evidence type="ECO:0000259" key="1">
    <source>
        <dbReference type="Pfam" id="PF01814"/>
    </source>
</evidence>
<reference evidence="2 3" key="1">
    <citation type="submission" date="2023-07" db="EMBL/GenBank/DDBJ databases">
        <title>Sequencing the genomes of 1000 actinobacteria strains.</title>
        <authorList>
            <person name="Klenk H.-P."/>
        </authorList>
    </citation>
    <scope>NUCLEOTIDE SEQUENCE [LARGE SCALE GENOMIC DNA]</scope>
    <source>
        <strain evidence="2 3">DSM 19426</strain>
    </source>
</reference>
<dbReference type="Gene3D" id="1.20.120.520">
    <property type="entry name" value="nmb1532 protein domain like"/>
    <property type="match status" value="1"/>
</dbReference>
<gene>
    <name evidence="2" type="ORF">J2S63_002044</name>
</gene>
<dbReference type="EMBL" id="JAVDYG010000001">
    <property type="protein sequence ID" value="MDR7362491.1"/>
    <property type="molecule type" value="Genomic_DNA"/>
</dbReference>
<name>A0ABU2BV30_9ACTN</name>
<keyword evidence="3" id="KW-1185">Reference proteome</keyword>
<comment type="caution">
    <text evidence="2">The sequence shown here is derived from an EMBL/GenBank/DDBJ whole genome shotgun (WGS) entry which is preliminary data.</text>
</comment>
<proteinExistence type="predicted"/>
<protein>
    <recommendedName>
        <fullName evidence="1">Hemerythrin-like domain-containing protein</fullName>
    </recommendedName>
</protein>
<feature type="domain" description="Hemerythrin-like" evidence="1">
    <location>
        <begin position="12"/>
        <end position="130"/>
    </location>
</feature>
<dbReference type="Pfam" id="PF01814">
    <property type="entry name" value="Hemerythrin"/>
    <property type="match status" value="1"/>
</dbReference>
<evidence type="ECO:0000313" key="3">
    <source>
        <dbReference type="Proteomes" id="UP001183648"/>
    </source>
</evidence>
<dbReference type="InterPro" id="IPR012312">
    <property type="entry name" value="Hemerythrin-like"/>
</dbReference>
<dbReference type="CDD" id="cd12108">
    <property type="entry name" value="Hr-like"/>
    <property type="match status" value="1"/>
</dbReference>
<accession>A0ABU2BV30</accession>
<dbReference type="Proteomes" id="UP001183648">
    <property type="component" value="Unassembled WGS sequence"/>
</dbReference>
<dbReference type="RefSeq" id="WP_310301803.1">
    <property type="nucleotide sequence ID" value="NZ_BAAAPS010000008.1"/>
</dbReference>